<dbReference type="InterPro" id="IPR050445">
    <property type="entry name" value="Bact_polysacc_biosynth/exp"/>
</dbReference>
<dbReference type="GO" id="GO:0004715">
    <property type="term" value="F:non-membrane spanning protein tyrosine kinase activity"/>
    <property type="evidence" value="ECO:0007669"/>
    <property type="project" value="UniProtKB-EC"/>
</dbReference>
<sequence>MTINGRSARLLRRYGPWTLVVTAATVAAAYGVNQAAPSDYRSEATVLVEARIAPDTTPIRPDVETERAVALSDAVVQPAAQRIGVSESVLLDGFEIAIAPGADVLTFVYSTDDRFTAQVRTRALVEAYLDYRKTGTVTTPTVLSQADLPAEPESRPLVPDLSVGLIAGLLLGAGTAVLRSLTRGKIRSREDFETLTGATVLATVPRTRKPAGTATGLPVVLRDPNSPAAESYRYLRTRLQPVLRPTSSTTILVTSPGDREGRSTVAANLAVALAQAGRAVVLVDADLRRPVLHNVFQVSGEFGLTTLLDGDATVSEVLEDTAVPRLRLLPAGRRTGEHVDLLESPQLARVLRAVQKHCDVVVLDSAAVLSASDAIALATLSDQVLLVGDFRRTTRESVQRALDELDEVVDGNVSAVLLNVPKYAGGLAPRTRALSTATPQYARSDNRLKADAEDVRPPGITSHVYIEADEDDEPVEEPEVQQPNVVVPVIYGAPVEPTVYSSASAALTEPTAIQPVIEEPAATQPVLDEPPAEHPVFEEPAFEEPVLEEPVLEEPVLEEPSAAHPVFEEPASSDEDDTEPAREEESVEARS</sequence>
<dbReference type="GO" id="GO:0005886">
    <property type="term" value="C:plasma membrane"/>
    <property type="evidence" value="ECO:0007669"/>
    <property type="project" value="TreeGrafter"/>
</dbReference>
<keyword evidence="5" id="KW-0829">Tyrosine-protein kinase</keyword>
<keyword evidence="9" id="KW-1185">Reference proteome</keyword>
<feature type="domain" description="AAA" evidence="7">
    <location>
        <begin position="261"/>
        <end position="408"/>
    </location>
</feature>
<evidence type="ECO:0000313" key="8">
    <source>
        <dbReference type="EMBL" id="MBG0560998.1"/>
    </source>
</evidence>
<organism evidence="8 9">
    <name type="scientific">Actinoplanes aureus</name>
    <dbReference type="NCBI Taxonomy" id="2792083"/>
    <lineage>
        <taxon>Bacteria</taxon>
        <taxon>Bacillati</taxon>
        <taxon>Actinomycetota</taxon>
        <taxon>Actinomycetes</taxon>
        <taxon>Micromonosporales</taxon>
        <taxon>Micromonosporaceae</taxon>
        <taxon>Actinoplanes</taxon>
    </lineage>
</organism>
<evidence type="ECO:0000313" key="9">
    <source>
        <dbReference type="Proteomes" id="UP000598146"/>
    </source>
</evidence>
<dbReference type="InterPro" id="IPR025669">
    <property type="entry name" value="AAA_dom"/>
</dbReference>
<evidence type="ECO:0000259" key="7">
    <source>
        <dbReference type="Pfam" id="PF13614"/>
    </source>
</evidence>
<feature type="compositionally biased region" description="Basic and acidic residues" evidence="6">
    <location>
        <begin position="579"/>
        <end position="591"/>
    </location>
</feature>
<keyword evidence="4" id="KW-0067">ATP-binding</keyword>
<keyword evidence="2" id="KW-0547">Nucleotide-binding</keyword>
<accession>A0A931FV67</accession>
<dbReference type="Pfam" id="PF13614">
    <property type="entry name" value="AAA_31"/>
    <property type="match status" value="1"/>
</dbReference>
<comment type="caution">
    <text evidence="8">The sequence shown here is derived from an EMBL/GenBank/DDBJ whole genome shotgun (WGS) entry which is preliminary data.</text>
</comment>
<dbReference type="RefSeq" id="WP_196412822.1">
    <property type="nucleotide sequence ID" value="NZ_JADQTO010000003.1"/>
</dbReference>
<dbReference type="EMBL" id="JADQTO010000003">
    <property type="protein sequence ID" value="MBG0560998.1"/>
    <property type="molecule type" value="Genomic_DNA"/>
</dbReference>
<name>A0A931FV67_9ACTN</name>
<dbReference type="NCBIfam" id="TIGR01007">
    <property type="entry name" value="eps_fam"/>
    <property type="match status" value="1"/>
</dbReference>
<evidence type="ECO:0000256" key="1">
    <source>
        <dbReference type="ARBA" id="ARBA00022679"/>
    </source>
</evidence>
<dbReference type="InterPro" id="IPR005702">
    <property type="entry name" value="Wzc-like_C"/>
</dbReference>
<dbReference type="AlphaFoldDB" id="A0A931FV67"/>
<dbReference type="GO" id="GO:0005524">
    <property type="term" value="F:ATP binding"/>
    <property type="evidence" value="ECO:0007669"/>
    <property type="project" value="UniProtKB-KW"/>
</dbReference>
<keyword evidence="3" id="KW-0418">Kinase</keyword>
<dbReference type="CDD" id="cd05387">
    <property type="entry name" value="BY-kinase"/>
    <property type="match status" value="1"/>
</dbReference>
<dbReference type="EC" id="2.7.10.2" evidence="8"/>
<evidence type="ECO:0000256" key="2">
    <source>
        <dbReference type="ARBA" id="ARBA00022741"/>
    </source>
</evidence>
<evidence type="ECO:0000256" key="3">
    <source>
        <dbReference type="ARBA" id="ARBA00022777"/>
    </source>
</evidence>
<dbReference type="InterPro" id="IPR027417">
    <property type="entry name" value="P-loop_NTPase"/>
</dbReference>
<dbReference type="Gene3D" id="3.40.50.300">
    <property type="entry name" value="P-loop containing nucleotide triphosphate hydrolases"/>
    <property type="match status" value="1"/>
</dbReference>
<keyword evidence="1 8" id="KW-0808">Transferase</keyword>
<evidence type="ECO:0000256" key="5">
    <source>
        <dbReference type="ARBA" id="ARBA00023137"/>
    </source>
</evidence>
<dbReference type="PANTHER" id="PTHR32309:SF31">
    <property type="entry name" value="CAPSULAR EXOPOLYSACCHARIDE FAMILY"/>
    <property type="match status" value="1"/>
</dbReference>
<gene>
    <name evidence="8" type="ORF">I4J89_05930</name>
</gene>
<dbReference type="SUPFAM" id="SSF52540">
    <property type="entry name" value="P-loop containing nucleoside triphosphate hydrolases"/>
    <property type="match status" value="1"/>
</dbReference>
<protein>
    <submittedName>
        <fullName evidence="8">Polysaccharide biosynthesis tyrosine autokinase</fullName>
        <ecNumber evidence="8">2.7.10.2</ecNumber>
    </submittedName>
</protein>
<evidence type="ECO:0000256" key="4">
    <source>
        <dbReference type="ARBA" id="ARBA00022840"/>
    </source>
</evidence>
<feature type="compositionally biased region" description="Acidic residues" evidence="6">
    <location>
        <begin position="540"/>
        <end position="557"/>
    </location>
</feature>
<reference evidence="8" key="1">
    <citation type="submission" date="2020-11" db="EMBL/GenBank/DDBJ databases">
        <title>Isolation and identification of active actinomycetes.</title>
        <authorList>
            <person name="Sun X."/>
        </authorList>
    </citation>
    <scope>NUCLEOTIDE SEQUENCE</scope>
    <source>
        <strain evidence="8">NEAU-A11</strain>
    </source>
</reference>
<proteinExistence type="predicted"/>
<dbReference type="Proteomes" id="UP000598146">
    <property type="component" value="Unassembled WGS sequence"/>
</dbReference>
<feature type="region of interest" description="Disordered" evidence="6">
    <location>
        <begin position="526"/>
        <end position="591"/>
    </location>
</feature>
<dbReference type="PANTHER" id="PTHR32309">
    <property type="entry name" value="TYROSINE-PROTEIN KINASE"/>
    <property type="match status" value="1"/>
</dbReference>
<evidence type="ECO:0000256" key="6">
    <source>
        <dbReference type="SAM" id="MobiDB-lite"/>
    </source>
</evidence>